<comment type="similarity">
    <text evidence="3">Belongs to the type-II 3-dehydroquinase family.</text>
</comment>
<dbReference type="OrthoDB" id="9790793at2"/>
<sequence>MPGVTILDGPPPLPFGSAVEVEVACRAVAAGLGLTATFRRSNHEGDLVDWIHQEGAAVQAGRSIGAVLNQGALSSVALHDAIVEVGLPVVEVRLSTDGALRRGCPAARGLIAGFGVHGYVLAIRALALF</sequence>
<dbReference type="PANTHER" id="PTHR21272:SF3">
    <property type="entry name" value="CATABOLIC 3-DEHYDROQUINASE"/>
    <property type="match status" value="1"/>
</dbReference>
<dbReference type="GO" id="GO:0009423">
    <property type="term" value="P:chorismate biosynthetic process"/>
    <property type="evidence" value="ECO:0007669"/>
    <property type="project" value="UniProtKB-UniPathway"/>
</dbReference>
<dbReference type="EC" id="4.2.1.10" evidence="5"/>
<reference evidence="8" key="1">
    <citation type="submission" date="2016-10" db="EMBL/GenBank/DDBJ databases">
        <authorList>
            <person name="Varghese N."/>
            <person name="Submissions S."/>
        </authorList>
    </citation>
    <scope>NUCLEOTIDE SEQUENCE [LARGE SCALE GENOMIC DNA]</scope>
    <source>
        <strain evidence="8">DSM 44718</strain>
    </source>
</reference>
<dbReference type="SUPFAM" id="SSF52304">
    <property type="entry name" value="Type II 3-dehydroquinate dehydratase"/>
    <property type="match status" value="1"/>
</dbReference>
<dbReference type="STRING" id="137265.SAMN05421684_5152"/>
<dbReference type="Proteomes" id="UP000199632">
    <property type="component" value="Unassembled WGS sequence"/>
</dbReference>
<evidence type="ECO:0000256" key="4">
    <source>
        <dbReference type="ARBA" id="ARBA00011193"/>
    </source>
</evidence>
<dbReference type="PANTHER" id="PTHR21272">
    <property type="entry name" value="CATABOLIC 3-DEHYDROQUINASE"/>
    <property type="match status" value="1"/>
</dbReference>
<dbReference type="AlphaFoldDB" id="A0A1H3T469"/>
<dbReference type="UniPathway" id="UPA00053">
    <property type="reaction ID" value="UER00086"/>
</dbReference>
<evidence type="ECO:0000256" key="1">
    <source>
        <dbReference type="ARBA" id="ARBA00001864"/>
    </source>
</evidence>
<evidence type="ECO:0000256" key="5">
    <source>
        <dbReference type="ARBA" id="ARBA00012060"/>
    </source>
</evidence>
<dbReference type="EMBL" id="FNQB01000003">
    <property type="protein sequence ID" value="SDZ44840.1"/>
    <property type="molecule type" value="Genomic_DNA"/>
</dbReference>
<gene>
    <name evidence="7" type="ORF">SAMN05421684_5152</name>
</gene>
<comment type="catalytic activity">
    <reaction evidence="1">
        <text>3-dehydroquinate = 3-dehydroshikimate + H2O</text>
        <dbReference type="Rhea" id="RHEA:21096"/>
        <dbReference type="ChEBI" id="CHEBI:15377"/>
        <dbReference type="ChEBI" id="CHEBI:16630"/>
        <dbReference type="ChEBI" id="CHEBI:32364"/>
        <dbReference type="EC" id="4.2.1.10"/>
    </reaction>
</comment>
<keyword evidence="8" id="KW-1185">Reference proteome</keyword>
<dbReference type="GO" id="GO:0003855">
    <property type="term" value="F:3-dehydroquinate dehydratase activity"/>
    <property type="evidence" value="ECO:0007669"/>
    <property type="project" value="UniProtKB-EC"/>
</dbReference>
<dbReference type="Gene3D" id="3.40.50.9100">
    <property type="entry name" value="Dehydroquinase, class II"/>
    <property type="match status" value="1"/>
</dbReference>
<dbReference type="Pfam" id="PF01220">
    <property type="entry name" value="DHquinase_II"/>
    <property type="match status" value="1"/>
</dbReference>
<comment type="pathway">
    <text evidence="2">Metabolic intermediate biosynthesis; chorismate biosynthesis; chorismate from D-erythrose 4-phosphate and phosphoenolpyruvate: step 3/7.</text>
</comment>
<name>A0A1H3T469_9ACTN</name>
<evidence type="ECO:0000313" key="7">
    <source>
        <dbReference type="EMBL" id="SDZ44840.1"/>
    </source>
</evidence>
<accession>A0A1H3T469</accession>
<evidence type="ECO:0000313" key="8">
    <source>
        <dbReference type="Proteomes" id="UP000199632"/>
    </source>
</evidence>
<dbReference type="GO" id="GO:0019631">
    <property type="term" value="P:quinate catabolic process"/>
    <property type="evidence" value="ECO:0007669"/>
    <property type="project" value="TreeGrafter"/>
</dbReference>
<dbReference type="InterPro" id="IPR036441">
    <property type="entry name" value="DHquinase_II_sf"/>
</dbReference>
<dbReference type="InterPro" id="IPR001874">
    <property type="entry name" value="DHquinase_II"/>
</dbReference>
<evidence type="ECO:0000256" key="6">
    <source>
        <dbReference type="ARBA" id="ARBA00023239"/>
    </source>
</evidence>
<dbReference type="PIRSF" id="PIRSF001399">
    <property type="entry name" value="DHquinase_II"/>
    <property type="match status" value="1"/>
</dbReference>
<dbReference type="RefSeq" id="WP_090798347.1">
    <property type="nucleotide sequence ID" value="NZ_BOND01000004.1"/>
</dbReference>
<comment type="subunit">
    <text evidence="4">Homododecamer.</text>
</comment>
<keyword evidence="6" id="KW-0456">Lyase</keyword>
<evidence type="ECO:0000256" key="2">
    <source>
        <dbReference type="ARBA" id="ARBA00004902"/>
    </source>
</evidence>
<evidence type="ECO:0000256" key="3">
    <source>
        <dbReference type="ARBA" id="ARBA00011037"/>
    </source>
</evidence>
<protein>
    <recommendedName>
        <fullName evidence="5">3-dehydroquinate dehydratase</fullName>
        <ecNumber evidence="5">4.2.1.10</ecNumber>
    </recommendedName>
</protein>
<organism evidence="7 8">
    <name type="scientific">Asanoa ishikariensis</name>
    <dbReference type="NCBI Taxonomy" id="137265"/>
    <lineage>
        <taxon>Bacteria</taxon>
        <taxon>Bacillati</taxon>
        <taxon>Actinomycetota</taxon>
        <taxon>Actinomycetes</taxon>
        <taxon>Micromonosporales</taxon>
        <taxon>Micromonosporaceae</taxon>
        <taxon>Asanoa</taxon>
    </lineage>
</organism>
<proteinExistence type="inferred from homology"/>